<keyword evidence="10" id="KW-0404">Intron homing</keyword>
<evidence type="ECO:0000256" key="11">
    <source>
        <dbReference type="ARBA" id="ARBA00023000"/>
    </source>
</evidence>
<gene>
    <name evidence="19 22" type="primary">rtcB</name>
    <name evidence="22" type="ORF">HRbin22_01635</name>
</gene>
<dbReference type="NCBIfam" id="TIGR01443">
    <property type="entry name" value="intein_Cterm"/>
    <property type="match status" value="1"/>
</dbReference>
<feature type="active site" description="GMP-histidine intermediate" evidence="16">
    <location>
        <position position="919"/>
    </location>
</feature>
<reference evidence="23" key="1">
    <citation type="submission" date="2017-09" db="EMBL/GenBank/DDBJ databases">
        <title>Metaegenomics of thermophilic ammonia-oxidizing enrichment culture.</title>
        <authorList>
            <person name="Kato S."/>
            <person name="Suzuki K."/>
        </authorList>
    </citation>
    <scope>NUCLEOTIDE SEQUENCE [LARGE SCALE GENOMIC DNA]</scope>
</reference>
<dbReference type="GO" id="GO:0005525">
    <property type="term" value="F:GTP binding"/>
    <property type="evidence" value="ECO:0007669"/>
    <property type="project" value="UniProtKB-KW"/>
</dbReference>
<evidence type="ECO:0000256" key="7">
    <source>
        <dbReference type="ARBA" id="ARBA00022800"/>
    </source>
</evidence>
<protein>
    <recommendedName>
        <fullName evidence="19">tRNA-splicing ligase RtcB</fullName>
        <ecNumber evidence="19">6.5.1.-</ecNumber>
    </recommendedName>
</protein>
<keyword evidence="3" id="KW-0540">Nuclease</keyword>
<feature type="binding site" evidence="18">
    <location>
        <position position="101"/>
    </location>
    <ligand>
        <name>Mn(2+)</name>
        <dbReference type="ChEBI" id="CHEBI:29035"/>
        <label>1</label>
    </ligand>
</feature>
<dbReference type="InterPro" id="IPR027434">
    <property type="entry name" value="Homing_endonucl"/>
</dbReference>
<dbReference type="FunFam" id="3.90.1860.10:FF:000001">
    <property type="entry name" value="tRNA-splicing ligase RtcB homolog"/>
    <property type="match status" value="1"/>
</dbReference>
<organism evidence="22 23">
    <name type="scientific">Candidatus Thermoflexus japonica</name>
    <dbReference type="NCBI Taxonomy" id="2035417"/>
    <lineage>
        <taxon>Bacteria</taxon>
        <taxon>Bacillati</taxon>
        <taxon>Chloroflexota</taxon>
        <taxon>Thermoflexia</taxon>
        <taxon>Thermoflexales</taxon>
        <taxon>Thermoflexaceae</taxon>
        <taxon>Thermoflexus</taxon>
    </lineage>
</organism>
<dbReference type="PANTHER" id="PTHR11118:SF1">
    <property type="entry name" value="RNA-SPLICING LIGASE RTCB HOMOLOG"/>
    <property type="match status" value="1"/>
</dbReference>
<dbReference type="GO" id="GO:0016539">
    <property type="term" value="P:intein-mediated protein splicing"/>
    <property type="evidence" value="ECO:0007669"/>
    <property type="project" value="InterPro"/>
</dbReference>
<feature type="binding site" evidence="18">
    <location>
        <position position="750"/>
    </location>
    <ligand>
        <name>Mn(2+)</name>
        <dbReference type="ChEBI" id="CHEBI:29035"/>
        <label>2</label>
    </ligand>
</feature>
<dbReference type="InterPro" id="IPR030934">
    <property type="entry name" value="Intein_C"/>
</dbReference>
<keyword evidence="12 17" id="KW-0342">GTP-binding</keyword>
<keyword evidence="4 18" id="KW-0479">Metal-binding</keyword>
<feature type="binding site" evidence="17">
    <location>
        <position position="900"/>
    </location>
    <ligand>
        <name>GMP</name>
        <dbReference type="ChEBI" id="CHEBI:58115"/>
    </ligand>
</feature>
<evidence type="ECO:0000256" key="19">
    <source>
        <dbReference type="RuleBase" id="RU371113"/>
    </source>
</evidence>
<keyword evidence="6" id="KW-0255">Endonuclease</keyword>
<dbReference type="PRINTS" id="PR00379">
    <property type="entry name" value="INTEIN"/>
</dbReference>
<dbReference type="InterPro" id="IPR036844">
    <property type="entry name" value="Hint_dom_sf"/>
</dbReference>
<sequence length="996" mass="110349">MAREIRKQDFRRINEYLWELPTSFDPRMNVPVRIYADEELLEDALGDLSVHQAVNAASLPGLVGAVVVMPDVHMGYGFPIGGVMASRVPGGIISPGAIGYDINCLTGDARILHSFGYTRPIRELAEGWSRAELVCYNARSTRLDRTPVVRFLRRPADPVLYRIITRSGDEIVATGDHPFLTPEGMRPVSELQAGDRIAFLPFEGVPYEEPPDEVIVDAPDVERVLREAGKDNRRGGIAKAIAGLQRRGLLPLRYTSPALPYLLKLLGYAWGDGTAGFMRRRKEGVLVLYGKEEDLIQILADLSRLGYGGHLRSRRRKTIIRTPYQVYETVGVAGELEVNSTGLVALLAALGLPLGSKTDHGGCIPEWLKRAPLWQQRLFLAAFFGAELTAPALCSSSSVKLRRPVLTIACAEHRLADGYRFLTDIAEMLERFGVRTSGIYVEKRALLRANGSRSRVLRLLISGDADNLIRLFTRVGVEYNDERRFLSWISAQYLKRKQAVRRARQALRQAIAEAYRQDQPVQAVLEAAVIPVNRRFVERSIWGKQPRGAGLPRDFPDLMTYMKQATEGFGRSGIVWEEIERIEPVEGCTGDVYDFTVLHEDHNFIANGFVVSNCGVRLLATNLTYEQIAPHLAELASRIYYNCPSGVGSEGHVPLTAKQLDEVLAEGARWALRHGYARPEDLEHTEEFGCMPNANPDKATPKAKERGKDQLGTLGAGNHFIEVDVVDEIFDPVGAERMGLFEGQVAVQIHCGSRGFGHQICTDYLQRFERVIHKYGIKLPDKELMCAPIDSPEGQDYIQAMACAANFAFCNRQILVHYIRKSFEEVLKPKGIAHDVWQVYDIAHNMGKIETHEIDGQRMTVCVHRKGATRAWGPGSPGLPKKYTDIGQPVLIPGSMGTASYVLLGTPGSMAQTFGSTCHGAGRVMSRAQAKREIRGEKLKAELESQGIVVRAGSMSGLAEEAPRAYKDVSRVVEVVHHAGIAKKVARLRPIAVIKG</sequence>
<feature type="binding site" evidence="17">
    <location>
        <begin position="919"/>
        <end position="922"/>
    </location>
    <ligand>
        <name>GMP</name>
        <dbReference type="ChEBI" id="CHEBI:58115"/>
    </ligand>
</feature>
<evidence type="ECO:0000256" key="20">
    <source>
        <dbReference type="SAM" id="MobiDB-lite"/>
    </source>
</evidence>
<evidence type="ECO:0000256" key="9">
    <source>
        <dbReference type="ARBA" id="ARBA00022813"/>
    </source>
</evidence>
<feature type="binding site" evidence="18">
    <location>
        <position position="844"/>
    </location>
    <ligand>
        <name>Mn(2+)</name>
        <dbReference type="ChEBI" id="CHEBI:29035"/>
        <label>2</label>
    </ligand>
</feature>
<evidence type="ECO:0000256" key="12">
    <source>
        <dbReference type="ARBA" id="ARBA00023134"/>
    </source>
</evidence>
<comment type="similarity">
    <text evidence="1 19">Belongs to the RtcB family.</text>
</comment>
<dbReference type="EMBL" id="BEHY01000039">
    <property type="protein sequence ID" value="GBD09384.1"/>
    <property type="molecule type" value="Genomic_DNA"/>
</dbReference>
<accession>A0A2H5Y7H1</accession>
<comment type="catalytic activity">
    <reaction evidence="14">
        <text>a 3'-end 3'-phospho-ribonucleotide-RNA + a 5'-end dephospho-ribonucleoside-RNA + GTP = a ribonucleotidyl-ribonucleotide-RNA + GMP + diphosphate</text>
        <dbReference type="Rhea" id="RHEA:68076"/>
        <dbReference type="Rhea" id="RHEA-COMP:10463"/>
        <dbReference type="Rhea" id="RHEA-COMP:13936"/>
        <dbReference type="Rhea" id="RHEA-COMP:17355"/>
        <dbReference type="ChEBI" id="CHEBI:33019"/>
        <dbReference type="ChEBI" id="CHEBI:37565"/>
        <dbReference type="ChEBI" id="CHEBI:58115"/>
        <dbReference type="ChEBI" id="CHEBI:83062"/>
        <dbReference type="ChEBI" id="CHEBI:138284"/>
        <dbReference type="ChEBI" id="CHEBI:173118"/>
        <dbReference type="EC" id="6.5.1.8"/>
    </reaction>
</comment>
<comment type="subunit">
    <text evidence="19">Monomer.</text>
</comment>
<dbReference type="PROSITE" id="PS50818">
    <property type="entry name" value="INTEIN_C_TER"/>
    <property type="match status" value="1"/>
</dbReference>
<comment type="catalytic activity">
    <reaction evidence="15">
        <text>a 3'-end 2',3'-cyclophospho-ribonucleotide-RNA + a 5'-end dephospho-ribonucleoside-RNA + GTP + H2O = a ribonucleotidyl-ribonucleotide-RNA + GMP + diphosphate + H(+)</text>
        <dbReference type="Rhea" id="RHEA:68080"/>
        <dbReference type="Rhea" id="RHEA-COMP:10464"/>
        <dbReference type="Rhea" id="RHEA-COMP:13936"/>
        <dbReference type="Rhea" id="RHEA-COMP:17355"/>
        <dbReference type="ChEBI" id="CHEBI:15377"/>
        <dbReference type="ChEBI" id="CHEBI:15378"/>
        <dbReference type="ChEBI" id="CHEBI:33019"/>
        <dbReference type="ChEBI" id="CHEBI:37565"/>
        <dbReference type="ChEBI" id="CHEBI:58115"/>
        <dbReference type="ChEBI" id="CHEBI:83064"/>
        <dbReference type="ChEBI" id="CHEBI:138284"/>
        <dbReference type="ChEBI" id="CHEBI:173118"/>
        <dbReference type="EC" id="6.5.1.8"/>
    </reaction>
</comment>
<evidence type="ECO:0000256" key="8">
    <source>
        <dbReference type="ARBA" id="ARBA00022801"/>
    </source>
</evidence>
<feature type="binding site" evidence="17">
    <location>
        <begin position="893"/>
        <end position="896"/>
    </location>
    <ligand>
        <name>GMP</name>
        <dbReference type="ChEBI" id="CHEBI:58115"/>
    </ligand>
</feature>
<dbReference type="AlphaFoldDB" id="A0A2H5Y7H1"/>
<feature type="domain" description="DOD-type homing endonuclease" evidence="21">
    <location>
        <begin position="265"/>
        <end position="434"/>
    </location>
</feature>
<evidence type="ECO:0000313" key="22">
    <source>
        <dbReference type="EMBL" id="GBD09384.1"/>
    </source>
</evidence>
<keyword evidence="2 19" id="KW-0436">Ligase</keyword>
<dbReference type="GO" id="GO:0170057">
    <property type="term" value="F:RNA ligase (GTP) activity"/>
    <property type="evidence" value="ECO:0007669"/>
    <property type="project" value="UniProtKB-EC"/>
</dbReference>
<dbReference type="SMART" id="SM00305">
    <property type="entry name" value="HintC"/>
    <property type="match status" value="1"/>
</dbReference>
<feature type="binding site" evidence="17">
    <location>
        <begin position="718"/>
        <end position="722"/>
    </location>
    <ligand>
        <name>GMP</name>
        <dbReference type="ChEBI" id="CHEBI:58115"/>
    </ligand>
</feature>
<evidence type="ECO:0000259" key="21">
    <source>
        <dbReference type="PROSITE" id="PS50819"/>
    </source>
</evidence>
<dbReference type="SUPFAM" id="SSF51294">
    <property type="entry name" value="Hedgehog/intein (Hint) domain"/>
    <property type="match status" value="1"/>
</dbReference>
<dbReference type="NCBIfam" id="TIGR01445">
    <property type="entry name" value="intein_Nterm"/>
    <property type="match status" value="1"/>
</dbReference>
<dbReference type="PROSITE" id="PS50819">
    <property type="entry name" value="INTEIN_ENDONUCLEASE"/>
    <property type="match status" value="1"/>
</dbReference>
<keyword evidence="9" id="KW-0068">Autocatalytic cleavage</keyword>
<keyword evidence="8" id="KW-0378">Hydrolase</keyword>
<dbReference type="InterPro" id="IPR003586">
    <property type="entry name" value="Hint_dom_C"/>
</dbReference>
<comment type="cofactor">
    <cofactor evidence="18 19">
        <name>Mn(2+)</name>
        <dbReference type="ChEBI" id="CHEBI:29035"/>
    </cofactor>
    <text evidence="18 19">Binds 2 manganese ions per subunit.</text>
</comment>
<dbReference type="CDD" id="cd00081">
    <property type="entry name" value="Hint"/>
    <property type="match status" value="2"/>
</dbReference>
<dbReference type="GO" id="GO:0004519">
    <property type="term" value="F:endonuclease activity"/>
    <property type="evidence" value="ECO:0007669"/>
    <property type="project" value="UniProtKB-KW"/>
</dbReference>
<evidence type="ECO:0000256" key="15">
    <source>
        <dbReference type="ARBA" id="ARBA00049514"/>
    </source>
</evidence>
<comment type="caution">
    <text evidence="22">The sequence shown here is derived from an EMBL/GenBank/DDBJ whole genome shotgun (WGS) entry which is preliminary data.</text>
</comment>
<dbReference type="GO" id="GO:0016787">
    <property type="term" value="F:hydrolase activity"/>
    <property type="evidence" value="ECO:0007669"/>
    <property type="project" value="UniProtKB-KW"/>
</dbReference>
<dbReference type="InterPro" id="IPR004042">
    <property type="entry name" value="Intein_endonuc_central"/>
</dbReference>
<evidence type="ECO:0000313" key="23">
    <source>
        <dbReference type="Proteomes" id="UP000236642"/>
    </source>
</evidence>
<feature type="binding site" evidence="17">
    <location>
        <position position="995"/>
    </location>
    <ligand>
        <name>GMP</name>
        <dbReference type="ChEBI" id="CHEBI:58115"/>
    </ligand>
</feature>
<dbReference type="GO" id="GO:0003972">
    <property type="term" value="F:RNA ligase (ATP) activity"/>
    <property type="evidence" value="ECO:0007669"/>
    <property type="project" value="TreeGrafter"/>
</dbReference>
<feature type="binding site" evidence="18">
    <location>
        <position position="719"/>
    </location>
    <ligand>
        <name>Mn(2+)</name>
        <dbReference type="ChEBI" id="CHEBI:29035"/>
        <label>1</label>
    </ligand>
</feature>
<dbReference type="Gene3D" id="3.90.1860.10">
    <property type="entry name" value="tRNA-splicing ligase RtcB"/>
    <property type="match status" value="2"/>
</dbReference>
<dbReference type="Pfam" id="PF01139">
    <property type="entry name" value="RtcB"/>
    <property type="match status" value="2"/>
</dbReference>
<keyword evidence="7" id="KW-0692">RNA repair</keyword>
<evidence type="ECO:0000256" key="13">
    <source>
        <dbReference type="ARBA" id="ARBA00023211"/>
    </source>
</evidence>
<proteinExistence type="inferred from homology"/>
<dbReference type="Proteomes" id="UP000236642">
    <property type="component" value="Unassembled WGS sequence"/>
</dbReference>
<keyword evidence="5 17" id="KW-0547">Nucleotide-binding</keyword>
<dbReference type="EC" id="6.5.1.-" evidence="19"/>
<evidence type="ECO:0000256" key="3">
    <source>
        <dbReference type="ARBA" id="ARBA00022722"/>
    </source>
</evidence>
<dbReference type="InterPro" id="IPR006141">
    <property type="entry name" value="Intein_N"/>
</dbReference>
<dbReference type="GO" id="GO:0046872">
    <property type="term" value="F:metal ion binding"/>
    <property type="evidence" value="ECO:0007669"/>
    <property type="project" value="UniProtKB-UniRule"/>
</dbReference>
<evidence type="ECO:0000256" key="16">
    <source>
        <dbReference type="PIRSR" id="PIRSR601233-1"/>
    </source>
</evidence>
<evidence type="ECO:0000256" key="5">
    <source>
        <dbReference type="ARBA" id="ARBA00022741"/>
    </source>
</evidence>
<dbReference type="PANTHER" id="PTHR11118">
    <property type="entry name" value="RNA-SPLICING LIGASE RTCB HOMOLOG"/>
    <property type="match status" value="1"/>
</dbReference>
<evidence type="ECO:0000256" key="17">
    <source>
        <dbReference type="PIRSR" id="PIRSR601233-2"/>
    </source>
</evidence>
<evidence type="ECO:0000256" key="18">
    <source>
        <dbReference type="PIRSR" id="PIRSR601233-3"/>
    </source>
</evidence>
<dbReference type="InterPro" id="IPR036025">
    <property type="entry name" value="RtcB-like_sf"/>
</dbReference>
<feature type="region of interest" description="Disordered" evidence="20">
    <location>
        <begin position="687"/>
        <end position="706"/>
    </location>
</feature>
<dbReference type="Gene3D" id="3.10.28.10">
    <property type="entry name" value="Homing endonucleases"/>
    <property type="match status" value="1"/>
</dbReference>
<dbReference type="GO" id="GO:0006314">
    <property type="term" value="P:intron homing"/>
    <property type="evidence" value="ECO:0007669"/>
    <property type="project" value="UniProtKB-KW"/>
</dbReference>
<dbReference type="InterPro" id="IPR001233">
    <property type="entry name" value="RtcB"/>
</dbReference>
<name>A0A2H5Y7H1_9CHLR</name>
<dbReference type="SMART" id="SM00306">
    <property type="entry name" value="HintN"/>
    <property type="match status" value="1"/>
</dbReference>
<dbReference type="GO" id="GO:0006396">
    <property type="term" value="P:RNA processing"/>
    <property type="evidence" value="ECO:0007669"/>
    <property type="project" value="InterPro"/>
</dbReference>
<dbReference type="SUPFAM" id="SSF103365">
    <property type="entry name" value="Hypothetical protein PH1602"/>
    <property type="match status" value="2"/>
</dbReference>
<keyword evidence="11" id="KW-0651">Protein splicing</keyword>
<keyword evidence="13 18" id="KW-0464">Manganese</keyword>
<dbReference type="InterPro" id="IPR003587">
    <property type="entry name" value="Hint_dom_N"/>
</dbReference>
<dbReference type="GO" id="GO:0042245">
    <property type="term" value="P:RNA repair"/>
    <property type="evidence" value="ECO:0007669"/>
    <property type="project" value="UniProtKB-KW"/>
</dbReference>
<feature type="binding site" evidence="17">
    <location>
        <begin position="844"/>
        <end position="845"/>
    </location>
    <ligand>
        <name>GMP</name>
        <dbReference type="ChEBI" id="CHEBI:58115"/>
    </ligand>
</feature>
<dbReference type="InterPro" id="IPR006142">
    <property type="entry name" value="INTEIN"/>
</dbReference>
<evidence type="ECO:0000256" key="6">
    <source>
        <dbReference type="ARBA" id="ARBA00022759"/>
    </source>
</evidence>
<dbReference type="PROSITE" id="PS50817">
    <property type="entry name" value="INTEIN_N_TER"/>
    <property type="match status" value="1"/>
</dbReference>
<evidence type="ECO:0000256" key="10">
    <source>
        <dbReference type="ARBA" id="ARBA00022886"/>
    </source>
</evidence>
<evidence type="ECO:0000256" key="2">
    <source>
        <dbReference type="ARBA" id="ARBA00022598"/>
    </source>
</evidence>
<dbReference type="Gene3D" id="2.170.16.10">
    <property type="entry name" value="Hedgehog/Intein (Hint) domain"/>
    <property type="match status" value="1"/>
</dbReference>
<evidence type="ECO:0000256" key="4">
    <source>
        <dbReference type="ARBA" id="ARBA00022723"/>
    </source>
</evidence>
<evidence type="ECO:0000256" key="1">
    <source>
        <dbReference type="ARBA" id="ARBA00008071"/>
    </source>
</evidence>
<evidence type="ECO:0000256" key="14">
    <source>
        <dbReference type="ARBA" id="ARBA00047746"/>
    </source>
</evidence>